<dbReference type="InterPro" id="IPR005807">
    <property type="entry name" value="SecE_bac"/>
</dbReference>
<keyword evidence="6 9" id="KW-1133">Transmembrane helix</keyword>
<dbReference type="PANTHER" id="PTHR33910">
    <property type="entry name" value="PROTEIN TRANSLOCASE SUBUNIT SECE"/>
    <property type="match status" value="1"/>
</dbReference>
<dbReference type="PATRIC" id="fig|883113.3.peg.710"/>
<keyword evidence="4 9" id="KW-0812">Transmembrane</keyword>
<comment type="subunit">
    <text evidence="9">Component of the Sec protein translocase complex. Heterotrimer consisting of SecY, SecE and SecG subunits. The heterotrimers can form oligomers, although 1 heterotrimer is thought to be able to translocate proteins. Interacts with the ribosome. Interacts with SecDF, and other proteins may be involved. Interacts with SecA.</text>
</comment>
<proteinExistence type="inferred from homology"/>
<evidence type="ECO:0000256" key="7">
    <source>
        <dbReference type="ARBA" id="ARBA00023010"/>
    </source>
</evidence>
<gene>
    <name evidence="9" type="primary">secE</name>
    <name evidence="10" type="ORF">HMPREF9708_00709</name>
</gene>
<dbReference type="OrthoDB" id="9813233at2"/>
<dbReference type="Gene3D" id="1.20.5.1030">
    <property type="entry name" value="Preprotein translocase secy subunit"/>
    <property type="match status" value="1"/>
</dbReference>
<dbReference type="PANTHER" id="PTHR33910:SF1">
    <property type="entry name" value="PROTEIN TRANSLOCASE SUBUNIT SECE"/>
    <property type="match status" value="1"/>
</dbReference>
<dbReference type="GO" id="GO:0006605">
    <property type="term" value="P:protein targeting"/>
    <property type="evidence" value="ECO:0007669"/>
    <property type="project" value="UniProtKB-UniRule"/>
</dbReference>
<dbReference type="GO" id="GO:0009306">
    <property type="term" value="P:protein secretion"/>
    <property type="evidence" value="ECO:0007669"/>
    <property type="project" value="UniProtKB-UniRule"/>
</dbReference>
<protein>
    <recommendedName>
        <fullName evidence="9">Protein translocase subunit SecE</fullName>
    </recommendedName>
</protein>
<evidence type="ECO:0000313" key="11">
    <source>
        <dbReference type="Proteomes" id="UP000006190"/>
    </source>
</evidence>
<keyword evidence="5 9" id="KW-0653">Protein transport</keyword>
<keyword evidence="3 9" id="KW-1003">Cell membrane</keyword>
<reference evidence="10 11" key="1">
    <citation type="submission" date="2012-01" db="EMBL/GenBank/DDBJ databases">
        <title>The Genome Sequence of Facklamia languida CCUG 37842.</title>
        <authorList>
            <consortium name="The Broad Institute Genome Sequencing Platform"/>
            <person name="Earl A."/>
            <person name="Ward D."/>
            <person name="Feldgarden M."/>
            <person name="Gevers D."/>
            <person name="Huys G."/>
            <person name="Young S.K."/>
            <person name="Zeng Q."/>
            <person name="Gargeya S."/>
            <person name="Fitzgerald M."/>
            <person name="Haas B."/>
            <person name="Abouelleil A."/>
            <person name="Alvarado L."/>
            <person name="Arachchi H.M."/>
            <person name="Berlin A."/>
            <person name="Chapman S.B."/>
            <person name="Gearin G."/>
            <person name="Goldberg J."/>
            <person name="Griggs A."/>
            <person name="Gujja S."/>
            <person name="Hansen M."/>
            <person name="Heiman D."/>
            <person name="Howarth C."/>
            <person name="Larimer J."/>
            <person name="Lui A."/>
            <person name="MacDonald P.J.P."/>
            <person name="McCowen C."/>
            <person name="Montmayeur A."/>
            <person name="Murphy C."/>
            <person name="Neiman D."/>
            <person name="Pearson M."/>
            <person name="Priest M."/>
            <person name="Roberts A."/>
            <person name="Saif S."/>
            <person name="Shea T."/>
            <person name="Sisk P."/>
            <person name="Stolte C."/>
            <person name="Sykes S."/>
            <person name="Wortman J."/>
            <person name="Nusbaum C."/>
            <person name="Birren B."/>
        </authorList>
    </citation>
    <scope>NUCLEOTIDE SEQUENCE [LARGE SCALE GENOMIC DNA]</scope>
    <source>
        <strain evidence="10 11">CCUG 37842</strain>
    </source>
</reference>
<dbReference type="GO" id="GO:0008320">
    <property type="term" value="F:protein transmembrane transporter activity"/>
    <property type="evidence" value="ECO:0007669"/>
    <property type="project" value="UniProtKB-UniRule"/>
</dbReference>
<keyword evidence="11" id="KW-1185">Reference proteome</keyword>
<comment type="similarity">
    <text evidence="9">Belongs to the SecE/SEC61-gamma family.</text>
</comment>
<dbReference type="HAMAP" id="MF_00422">
    <property type="entry name" value="SecE"/>
    <property type="match status" value="1"/>
</dbReference>
<feature type="transmembrane region" description="Helical" evidence="9">
    <location>
        <begin position="25"/>
        <end position="47"/>
    </location>
</feature>
<name>H3NIM0_9LACT</name>
<dbReference type="RefSeq" id="WP_006308736.1">
    <property type="nucleotide sequence ID" value="NZ_JH601133.1"/>
</dbReference>
<evidence type="ECO:0000256" key="6">
    <source>
        <dbReference type="ARBA" id="ARBA00022989"/>
    </source>
</evidence>
<dbReference type="NCBIfam" id="TIGR00964">
    <property type="entry name" value="secE_bact"/>
    <property type="match status" value="1"/>
</dbReference>
<keyword evidence="7 9" id="KW-0811">Translocation</keyword>
<evidence type="ECO:0000256" key="1">
    <source>
        <dbReference type="ARBA" id="ARBA00004370"/>
    </source>
</evidence>
<evidence type="ECO:0000313" key="10">
    <source>
        <dbReference type="EMBL" id="EHR37530.1"/>
    </source>
</evidence>
<dbReference type="EMBL" id="AGEG01000006">
    <property type="protein sequence ID" value="EHR37530.1"/>
    <property type="molecule type" value="Genomic_DNA"/>
</dbReference>
<dbReference type="GO" id="GO:0005886">
    <property type="term" value="C:plasma membrane"/>
    <property type="evidence" value="ECO:0007669"/>
    <property type="project" value="UniProtKB-SubCell"/>
</dbReference>
<dbReference type="GO" id="GO:0043952">
    <property type="term" value="P:protein transport by the Sec complex"/>
    <property type="evidence" value="ECO:0007669"/>
    <property type="project" value="UniProtKB-UniRule"/>
</dbReference>
<evidence type="ECO:0000256" key="5">
    <source>
        <dbReference type="ARBA" id="ARBA00022927"/>
    </source>
</evidence>
<dbReference type="HOGENOM" id="CLU_113663_8_1_9"/>
<dbReference type="InterPro" id="IPR038379">
    <property type="entry name" value="SecE_sf"/>
</dbReference>
<dbReference type="Proteomes" id="UP000006190">
    <property type="component" value="Unassembled WGS sequence"/>
</dbReference>
<evidence type="ECO:0000256" key="9">
    <source>
        <dbReference type="HAMAP-Rule" id="MF_00422"/>
    </source>
</evidence>
<organism evidence="10 11">
    <name type="scientific">Facklamia languida CCUG 37842</name>
    <dbReference type="NCBI Taxonomy" id="883113"/>
    <lineage>
        <taxon>Bacteria</taxon>
        <taxon>Bacillati</taxon>
        <taxon>Bacillota</taxon>
        <taxon>Bacilli</taxon>
        <taxon>Lactobacillales</taxon>
        <taxon>Aerococcaceae</taxon>
        <taxon>Facklamia</taxon>
    </lineage>
</organism>
<dbReference type="STRING" id="883113.HMPREF9708_00709"/>
<evidence type="ECO:0000256" key="2">
    <source>
        <dbReference type="ARBA" id="ARBA00022448"/>
    </source>
</evidence>
<keyword evidence="8 9" id="KW-0472">Membrane</keyword>
<dbReference type="InterPro" id="IPR001901">
    <property type="entry name" value="Translocase_SecE/Sec61-g"/>
</dbReference>
<sequence>MKYLKGVAAEMKKVTWPSARDTNKFTWTVLFMVLILSLYFALTDFVFGNVIDWFIRLGA</sequence>
<accession>H3NIM0</accession>
<evidence type="ECO:0000256" key="8">
    <source>
        <dbReference type="ARBA" id="ARBA00023136"/>
    </source>
</evidence>
<comment type="caution">
    <text evidence="10">The sequence shown here is derived from an EMBL/GenBank/DDBJ whole genome shotgun (WGS) entry which is preliminary data.</text>
</comment>
<evidence type="ECO:0000256" key="3">
    <source>
        <dbReference type="ARBA" id="ARBA00022475"/>
    </source>
</evidence>
<comment type="function">
    <text evidence="9">Essential subunit of the Sec protein translocation channel SecYEG. Clamps together the 2 halves of SecY. May contact the channel plug during translocation.</text>
</comment>
<evidence type="ECO:0000256" key="4">
    <source>
        <dbReference type="ARBA" id="ARBA00022692"/>
    </source>
</evidence>
<dbReference type="eggNOG" id="ENOG50339TI">
    <property type="taxonomic scope" value="Bacteria"/>
</dbReference>
<dbReference type="AlphaFoldDB" id="H3NIM0"/>
<dbReference type="GO" id="GO:0065002">
    <property type="term" value="P:intracellular protein transmembrane transport"/>
    <property type="evidence" value="ECO:0007669"/>
    <property type="project" value="UniProtKB-UniRule"/>
</dbReference>
<dbReference type="Pfam" id="PF00584">
    <property type="entry name" value="SecE"/>
    <property type="match status" value="1"/>
</dbReference>
<comment type="subcellular location">
    <subcellularLocation>
        <location evidence="9">Cell membrane</location>
        <topology evidence="9">Single-pass membrane protein</topology>
    </subcellularLocation>
    <subcellularLocation>
        <location evidence="1">Membrane</location>
    </subcellularLocation>
</comment>
<keyword evidence="2 9" id="KW-0813">Transport</keyword>